<accession>A0A0C9ZD35</accession>
<keyword evidence="2" id="KW-1185">Reference proteome</keyword>
<gene>
    <name evidence="1" type="ORF">PISMIDRAFT_105942</name>
</gene>
<dbReference type="OrthoDB" id="3364670at2759"/>
<dbReference type="STRING" id="765257.A0A0C9ZD35"/>
<dbReference type="Gene3D" id="3.40.395.10">
    <property type="entry name" value="Adenoviral Proteinase, Chain A"/>
    <property type="match status" value="1"/>
</dbReference>
<dbReference type="InterPro" id="IPR038765">
    <property type="entry name" value="Papain-like_cys_pep_sf"/>
</dbReference>
<dbReference type="SUPFAM" id="SSF54001">
    <property type="entry name" value="Cysteine proteinases"/>
    <property type="match status" value="1"/>
</dbReference>
<name>A0A0C9ZD35_9AGAM</name>
<proteinExistence type="predicted"/>
<evidence type="ECO:0000313" key="2">
    <source>
        <dbReference type="Proteomes" id="UP000054018"/>
    </source>
</evidence>
<sequence>MARDLKINIRKRAIGSFFEWDKLDWAAGGKDKSLGTKLHQQMWKSITKHQPVLMAAIRRFNRYCEQMEELYDPAYAIPLPSPLPTKLTELCSDPTLLQDVWVSPSVGEMPRWLEDATVCDGIRVLLKCDRCCEEQQHLGMEADNMCQWFGTEMCAVELALWQMEDSPFFLLLQHHREAMLELMEQWPTPLASMVHSKASEAVSLAKSLSGVAPMTELHWLKPAVCSWPLEDLADNEDDSAAFEINHPKAEDDVWGPEELLLDVCTQNLTSDPIDIPTNSLIVKDDTARQVRPPTDGFLQLTFDLKDINILASNEARLNDSCLNGSAALLYSLYLPTHRGEIALFSTHDLPHICYNATDNTLWKMMSWTKYWEKPTWILPIHRPSPCGHWVMCTINIISQCLLLFDSFAEERPWKQEIQVRSF</sequence>
<dbReference type="Proteomes" id="UP000054018">
    <property type="component" value="Unassembled WGS sequence"/>
</dbReference>
<protein>
    <submittedName>
        <fullName evidence="1">Unplaced genomic scaffold scaffold_82, whole genome shotgun sequence</fullName>
    </submittedName>
</protein>
<dbReference type="AlphaFoldDB" id="A0A0C9ZD35"/>
<dbReference type="EMBL" id="KN833766">
    <property type="protein sequence ID" value="KIK20357.1"/>
    <property type="molecule type" value="Genomic_DNA"/>
</dbReference>
<reference evidence="2" key="2">
    <citation type="submission" date="2015-01" db="EMBL/GenBank/DDBJ databases">
        <title>Evolutionary Origins and Diversification of the Mycorrhizal Mutualists.</title>
        <authorList>
            <consortium name="DOE Joint Genome Institute"/>
            <consortium name="Mycorrhizal Genomics Consortium"/>
            <person name="Kohler A."/>
            <person name="Kuo A."/>
            <person name="Nagy L.G."/>
            <person name="Floudas D."/>
            <person name="Copeland A."/>
            <person name="Barry K.W."/>
            <person name="Cichocki N."/>
            <person name="Veneault-Fourrey C."/>
            <person name="LaButti K."/>
            <person name="Lindquist E.A."/>
            <person name="Lipzen A."/>
            <person name="Lundell T."/>
            <person name="Morin E."/>
            <person name="Murat C."/>
            <person name="Riley R."/>
            <person name="Ohm R."/>
            <person name="Sun H."/>
            <person name="Tunlid A."/>
            <person name="Henrissat B."/>
            <person name="Grigoriev I.V."/>
            <person name="Hibbett D.S."/>
            <person name="Martin F."/>
        </authorList>
    </citation>
    <scope>NUCLEOTIDE SEQUENCE [LARGE SCALE GENOMIC DNA]</scope>
    <source>
        <strain evidence="2">441</strain>
    </source>
</reference>
<organism evidence="1 2">
    <name type="scientific">Pisolithus microcarpus 441</name>
    <dbReference type="NCBI Taxonomy" id="765257"/>
    <lineage>
        <taxon>Eukaryota</taxon>
        <taxon>Fungi</taxon>
        <taxon>Dikarya</taxon>
        <taxon>Basidiomycota</taxon>
        <taxon>Agaricomycotina</taxon>
        <taxon>Agaricomycetes</taxon>
        <taxon>Agaricomycetidae</taxon>
        <taxon>Boletales</taxon>
        <taxon>Sclerodermatineae</taxon>
        <taxon>Pisolithaceae</taxon>
        <taxon>Pisolithus</taxon>
    </lineage>
</organism>
<evidence type="ECO:0000313" key="1">
    <source>
        <dbReference type="EMBL" id="KIK20357.1"/>
    </source>
</evidence>
<dbReference type="HOGENOM" id="CLU_041329_0_0_1"/>
<reference evidence="1 2" key="1">
    <citation type="submission" date="2014-04" db="EMBL/GenBank/DDBJ databases">
        <authorList>
            <consortium name="DOE Joint Genome Institute"/>
            <person name="Kuo A."/>
            <person name="Kohler A."/>
            <person name="Costa M.D."/>
            <person name="Nagy L.G."/>
            <person name="Floudas D."/>
            <person name="Copeland A."/>
            <person name="Barry K.W."/>
            <person name="Cichocki N."/>
            <person name="Veneault-Fourrey C."/>
            <person name="LaButti K."/>
            <person name="Lindquist E.A."/>
            <person name="Lipzen A."/>
            <person name="Lundell T."/>
            <person name="Morin E."/>
            <person name="Murat C."/>
            <person name="Sun H."/>
            <person name="Tunlid A."/>
            <person name="Henrissat B."/>
            <person name="Grigoriev I.V."/>
            <person name="Hibbett D.S."/>
            <person name="Martin F."/>
            <person name="Nordberg H.P."/>
            <person name="Cantor M.N."/>
            <person name="Hua S.X."/>
        </authorList>
    </citation>
    <scope>NUCLEOTIDE SEQUENCE [LARGE SCALE GENOMIC DNA]</scope>
    <source>
        <strain evidence="1 2">441</strain>
    </source>
</reference>